<gene>
    <name evidence="10" type="primary">ABSGL_10699.1 scaffold 12033</name>
</gene>
<dbReference type="Pfam" id="PF03124">
    <property type="entry name" value="EXS"/>
    <property type="match status" value="1"/>
</dbReference>
<evidence type="ECO:0008006" key="12">
    <source>
        <dbReference type="Google" id="ProtNLM"/>
    </source>
</evidence>
<feature type="region of interest" description="Disordered" evidence="6">
    <location>
        <begin position="1027"/>
        <end position="1057"/>
    </location>
</feature>
<evidence type="ECO:0000256" key="7">
    <source>
        <dbReference type="SAM" id="Phobius"/>
    </source>
</evidence>
<dbReference type="GO" id="GO:0005886">
    <property type="term" value="C:plasma membrane"/>
    <property type="evidence" value="ECO:0007669"/>
    <property type="project" value="TreeGrafter"/>
</dbReference>
<dbReference type="InParanoid" id="A0A163K737"/>
<feature type="region of interest" description="Disordered" evidence="6">
    <location>
        <begin position="1260"/>
        <end position="1314"/>
    </location>
</feature>
<keyword evidence="3 7" id="KW-0812">Transmembrane</keyword>
<feature type="region of interest" description="Disordered" evidence="6">
    <location>
        <begin position="779"/>
        <end position="816"/>
    </location>
</feature>
<feature type="domain" description="EXS" evidence="8">
    <location>
        <begin position="556"/>
        <end position="746"/>
    </location>
</feature>
<evidence type="ECO:0000256" key="2">
    <source>
        <dbReference type="ARBA" id="ARBA00009665"/>
    </source>
</evidence>
<dbReference type="EMBL" id="LT554417">
    <property type="protein sequence ID" value="SAM04833.1"/>
    <property type="molecule type" value="Genomic_DNA"/>
</dbReference>
<feature type="transmembrane region" description="Helical" evidence="7">
    <location>
        <begin position="359"/>
        <end position="378"/>
    </location>
</feature>
<name>A0A163K737_ABSGL</name>
<accession>A0A163K737</accession>
<dbReference type="PROSITE" id="PS51380">
    <property type="entry name" value="EXS"/>
    <property type="match status" value="1"/>
</dbReference>
<dbReference type="STRING" id="4829.A0A163K737"/>
<feature type="transmembrane region" description="Helical" evidence="7">
    <location>
        <begin position="441"/>
        <end position="463"/>
    </location>
</feature>
<evidence type="ECO:0000256" key="6">
    <source>
        <dbReference type="SAM" id="MobiDB-lite"/>
    </source>
</evidence>
<evidence type="ECO:0000259" key="8">
    <source>
        <dbReference type="PROSITE" id="PS51380"/>
    </source>
</evidence>
<evidence type="ECO:0000259" key="9">
    <source>
        <dbReference type="PROSITE" id="PS51382"/>
    </source>
</evidence>
<keyword evidence="5 7" id="KW-0472">Membrane</keyword>
<evidence type="ECO:0000256" key="1">
    <source>
        <dbReference type="ARBA" id="ARBA00004141"/>
    </source>
</evidence>
<dbReference type="CDD" id="cd14475">
    <property type="entry name" value="SPX_SYG1_like"/>
    <property type="match status" value="1"/>
</dbReference>
<feature type="region of interest" description="Disordered" evidence="6">
    <location>
        <begin position="1190"/>
        <end position="1219"/>
    </location>
</feature>
<feature type="compositionally biased region" description="Low complexity" evidence="6">
    <location>
        <begin position="1204"/>
        <end position="1217"/>
    </location>
</feature>
<feature type="transmembrane region" description="Helical" evidence="7">
    <location>
        <begin position="661"/>
        <end position="681"/>
    </location>
</feature>
<feature type="transmembrane region" description="Helical" evidence="7">
    <location>
        <begin position="1063"/>
        <end position="1087"/>
    </location>
</feature>
<feature type="region of interest" description="Disordered" evidence="6">
    <location>
        <begin position="40"/>
        <end position="77"/>
    </location>
</feature>
<evidence type="ECO:0000256" key="5">
    <source>
        <dbReference type="ARBA" id="ARBA00023136"/>
    </source>
</evidence>
<comment type="subcellular location">
    <subcellularLocation>
        <location evidence="1">Membrane</location>
        <topology evidence="1">Multi-pass membrane protein</topology>
    </subcellularLocation>
</comment>
<organism evidence="10">
    <name type="scientific">Absidia glauca</name>
    <name type="common">Pin mould</name>
    <dbReference type="NCBI Taxonomy" id="4829"/>
    <lineage>
        <taxon>Eukaryota</taxon>
        <taxon>Fungi</taxon>
        <taxon>Fungi incertae sedis</taxon>
        <taxon>Mucoromycota</taxon>
        <taxon>Mucoromycotina</taxon>
        <taxon>Mucoromycetes</taxon>
        <taxon>Mucorales</taxon>
        <taxon>Cunninghamellaceae</taxon>
        <taxon>Absidia</taxon>
    </lineage>
</organism>
<dbReference type="GO" id="GO:0006817">
    <property type="term" value="P:phosphate ion transport"/>
    <property type="evidence" value="ECO:0007669"/>
    <property type="project" value="TreeGrafter"/>
</dbReference>
<dbReference type="Pfam" id="PF03105">
    <property type="entry name" value="SPX"/>
    <property type="match status" value="2"/>
</dbReference>
<dbReference type="FunCoup" id="A0A163K737">
    <property type="interactions" value="335"/>
</dbReference>
<feature type="transmembrane region" description="Helical" evidence="7">
    <location>
        <begin position="622"/>
        <end position="640"/>
    </location>
</feature>
<protein>
    <recommendedName>
        <fullName evidence="12">SPX domain-containing protein</fullName>
    </recommendedName>
</protein>
<feature type="compositionally biased region" description="Low complexity" evidence="6">
    <location>
        <begin position="1029"/>
        <end position="1053"/>
    </location>
</feature>
<feature type="transmembrane region" description="Helical" evidence="7">
    <location>
        <begin position="475"/>
        <end position="496"/>
    </location>
</feature>
<sequence length="1314" mass="149107">MKFAKHLETESVAEWRRAYINYKGLKRKLDVIEKHRQTSDLAAKAQKEQQKQRNGTSTTLHDAPVNLEPTTNPSPPQLQRYISWRLRRSNTLTSSHNNGAQQQEQAIQLPSNRKFVDRLSRPFSRGDAELGQVYSPPISLDVNGLDELLPLTNEPERNFLAMLDQELEKISRFYNEKEQESQDKFDSLKMQLELVEQYRQQRTRRKRTQDDTLEQRLNPIRWFHSQKPLNATAPSSATILSATVIDEGEHHMSYKVARSRLKAAIPEFYRSLELLRSYKILNETGFQKILKKFDKTARWKASTIYDKKLKMYHWVKSDVVDNIIQETERFFVNEFTNGHRRRGMKKLRIPENHGDYATATWRIGFCLGACIAIFARVIQLALDPTTQEQLPLLAYNMNIYSCVILPILFTLGFSVNMVVWHRSHINYRFIFELNPRTCLNYQQFAELPSFMLLLTSIVMYIDVSQCWAPAISSQMCPLILVLIILAILLCPFQIFYLSARQWLGITLGRIALSGLLPVEFRDFFIADELNSLAFSLWMGIYFFCVYSWHWTDLAAHCNVPKMWVSPCLACLPPLWRGLQCLRRYYNSKEVHHLVNGLKYVTSIMATIFVGVRRISPSPTVEAFWILVSIINSTYTSIWDIKMDWGLLNMDSQHYLLRDDLVFYKWTYYVAIPVNIVLRFSWAVNKAGLAYNLPILTFLTALLEAIRRIMWNFYRLENEHLNNCGNYRAIKEIPLPFILTLDEIPVLPTENQGEEEQQQPRTTHPSLLVSEDLADPSLLSVNNSNRLSNLDHSTNSSRNNSRNSGNSRQSRHSAVMPITSVDQGGGTLAKPGGPIVATGSFYGRRDFETRQDKDDDGKLGLVRQSSMVGQVLDRIRTLAAPNTTDSDSGNDNEAVASQSCASRDQTVGVCSPSTTDVWYNNTYHELTWKYNNPVFNGYETLTFHLLQQNGTDNYQQIKSFDVVHAVGVQVVLIDNTWYPSLLPDNSPNVTRIVYAYLIGSGVDLQQELDNPLSLYPRPSQFTLIQNSRNTTATSTSAAASPASSTAPASQSTPQNEQNSPALPVWAIVVIVIAAVIIIIAAIALTWLVRNIRRNRQRDHQPLNKNDTDHDEALENMAPIMGNTSTIAGSPTSNTPKSMTAIGGGMMATNHTDNNSNSNHNKTNNTINKSLGPNFNHIDTNDLSSSIHSSTPMMHGSIRGSPTVPSPSSIDRPPSITTTVSSPNNAALHHLQQHDSSHQPASSILSSTDALMIADTFRQFMRKPDWSDPPAASEDLQDDHHYDDETDEQKRMRVGNELLQKQLAEEGTTMKDIERR</sequence>
<dbReference type="PROSITE" id="PS51382">
    <property type="entry name" value="SPX"/>
    <property type="match status" value="1"/>
</dbReference>
<dbReference type="OrthoDB" id="9970435at2759"/>
<feature type="domain" description="SPX" evidence="9">
    <location>
        <begin position="1"/>
        <end position="307"/>
    </location>
</feature>
<dbReference type="InterPro" id="IPR004342">
    <property type="entry name" value="EXS_C"/>
</dbReference>
<dbReference type="GO" id="GO:0005794">
    <property type="term" value="C:Golgi apparatus"/>
    <property type="evidence" value="ECO:0007669"/>
    <property type="project" value="TreeGrafter"/>
</dbReference>
<dbReference type="GO" id="GO:0000822">
    <property type="term" value="F:inositol hexakisphosphate binding"/>
    <property type="evidence" value="ECO:0007669"/>
    <property type="project" value="TreeGrafter"/>
</dbReference>
<proteinExistence type="inferred from homology"/>
<evidence type="ECO:0000256" key="3">
    <source>
        <dbReference type="ARBA" id="ARBA00022692"/>
    </source>
</evidence>
<reference evidence="10" key="1">
    <citation type="submission" date="2016-04" db="EMBL/GenBank/DDBJ databases">
        <authorList>
            <person name="Evans L.H."/>
            <person name="Alamgir A."/>
            <person name="Owens N."/>
            <person name="Weber N.D."/>
            <person name="Virtaneva K."/>
            <person name="Barbian K."/>
            <person name="Babar A."/>
            <person name="Rosenke K."/>
        </authorList>
    </citation>
    <scope>NUCLEOTIDE SEQUENCE [LARGE SCALE GENOMIC DNA]</scope>
    <source>
        <strain evidence="10">CBS 101.48</strain>
    </source>
</reference>
<dbReference type="GO" id="GO:0016036">
    <property type="term" value="P:cellular response to phosphate starvation"/>
    <property type="evidence" value="ECO:0007669"/>
    <property type="project" value="TreeGrafter"/>
</dbReference>
<feature type="transmembrane region" description="Helical" evidence="7">
    <location>
        <begin position="590"/>
        <end position="610"/>
    </location>
</feature>
<dbReference type="InterPro" id="IPR004331">
    <property type="entry name" value="SPX_dom"/>
</dbReference>
<dbReference type="PANTHER" id="PTHR10783">
    <property type="entry name" value="XENOTROPIC AND POLYTROPIC RETROVIRUS RECEPTOR 1-RELATED"/>
    <property type="match status" value="1"/>
</dbReference>
<feature type="region of interest" description="Disordered" evidence="6">
    <location>
        <begin position="879"/>
        <end position="900"/>
    </location>
</feature>
<feature type="transmembrane region" description="Helical" evidence="7">
    <location>
        <begin position="532"/>
        <end position="550"/>
    </location>
</feature>
<keyword evidence="11" id="KW-1185">Reference proteome</keyword>
<feature type="compositionally biased region" description="Basic and acidic residues" evidence="6">
    <location>
        <begin position="1276"/>
        <end position="1289"/>
    </location>
</feature>
<dbReference type="PANTHER" id="PTHR10783:SF103">
    <property type="entry name" value="SOLUTE CARRIER FAMILY 53 MEMBER 1"/>
    <property type="match status" value="1"/>
</dbReference>
<evidence type="ECO:0000256" key="4">
    <source>
        <dbReference type="ARBA" id="ARBA00022989"/>
    </source>
</evidence>
<feature type="transmembrane region" description="Helical" evidence="7">
    <location>
        <begin position="687"/>
        <end position="705"/>
    </location>
</feature>
<keyword evidence="4 7" id="KW-1133">Transmembrane helix</keyword>
<feature type="compositionally biased region" description="Low complexity" evidence="6">
    <location>
        <begin position="779"/>
        <end position="807"/>
    </location>
</feature>
<evidence type="ECO:0000313" key="11">
    <source>
        <dbReference type="Proteomes" id="UP000078561"/>
    </source>
</evidence>
<dbReference type="Proteomes" id="UP000078561">
    <property type="component" value="Unassembled WGS sequence"/>
</dbReference>
<evidence type="ECO:0000313" key="10">
    <source>
        <dbReference type="EMBL" id="SAM04833.1"/>
    </source>
</evidence>
<comment type="similarity">
    <text evidence="2">Belongs to the SYG1 (TC 2.A.94) family.</text>
</comment>
<feature type="transmembrane region" description="Helical" evidence="7">
    <location>
        <begin position="399"/>
        <end position="421"/>
    </location>
</feature>